<reference evidence="3" key="1">
    <citation type="journal article" date="2014" name="Proc. Natl. Acad. Sci. U.S.A.">
        <title>Extensive sampling of basidiomycete genomes demonstrates inadequacy of the white-rot/brown-rot paradigm for wood decay fungi.</title>
        <authorList>
            <person name="Riley R."/>
            <person name="Salamov A.A."/>
            <person name="Brown D.W."/>
            <person name="Nagy L.G."/>
            <person name="Floudas D."/>
            <person name="Held B.W."/>
            <person name="Levasseur A."/>
            <person name="Lombard V."/>
            <person name="Morin E."/>
            <person name="Otillar R."/>
            <person name="Lindquist E.A."/>
            <person name="Sun H."/>
            <person name="LaButti K.M."/>
            <person name="Schmutz J."/>
            <person name="Jabbour D."/>
            <person name="Luo H."/>
            <person name="Baker S.E."/>
            <person name="Pisabarro A.G."/>
            <person name="Walton J.D."/>
            <person name="Blanchette R.A."/>
            <person name="Henrissat B."/>
            <person name="Martin F."/>
            <person name="Cullen D."/>
            <person name="Hibbett D.S."/>
            <person name="Grigoriev I.V."/>
        </authorList>
    </citation>
    <scope>NUCLEOTIDE SEQUENCE [LARGE SCALE GENOMIC DNA]</scope>
    <source>
        <strain evidence="3">MUCL 33604</strain>
    </source>
</reference>
<dbReference type="STRING" id="933084.A0A067PBB9"/>
<evidence type="ECO:0000313" key="2">
    <source>
        <dbReference type="EMBL" id="KDQ52044.1"/>
    </source>
</evidence>
<accession>A0A067PBB9</accession>
<protein>
    <recommendedName>
        <fullName evidence="1">DUF6697 domain-containing protein</fullName>
    </recommendedName>
</protein>
<dbReference type="Proteomes" id="UP000027265">
    <property type="component" value="Unassembled WGS sequence"/>
</dbReference>
<dbReference type="HOGENOM" id="CLU_2819490_0_0_1"/>
<evidence type="ECO:0000313" key="3">
    <source>
        <dbReference type="Proteomes" id="UP000027265"/>
    </source>
</evidence>
<feature type="domain" description="DUF6697" evidence="1">
    <location>
        <begin position="11"/>
        <end position="67"/>
    </location>
</feature>
<dbReference type="AlphaFoldDB" id="A0A067PBB9"/>
<dbReference type="OrthoDB" id="3176940at2759"/>
<dbReference type="InParanoid" id="A0A067PBB9"/>
<name>A0A067PBB9_9AGAM</name>
<keyword evidence="3" id="KW-1185">Reference proteome</keyword>
<dbReference type="InterPro" id="IPR046520">
    <property type="entry name" value="DUF6697"/>
</dbReference>
<dbReference type="EMBL" id="KL197743">
    <property type="protein sequence ID" value="KDQ52044.1"/>
    <property type="molecule type" value="Genomic_DNA"/>
</dbReference>
<feature type="non-terminal residue" evidence="2">
    <location>
        <position position="67"/>
    </location>
</feature>
<gene>
    <name evidence="2" type="ORF">JAAARDRAFT_101848</name>
</gene>
<feature type="non-terminal residue" evidence="2">
    <location>
        <position position="1"/>
    </location>
</feature>
<sequence>VELDEKIKNVMVPRAFISDTYGGNLRQTLPMIKEEKLRIHGYDNWMMVNLDFNPESPQHPGYPGLFF</sequence>
<proteinExistence type="predicted"/>
<dbReference type="Pfam" id="PF20411">
    <property type="entry name" value="DUF6697"/>
    <property type="match status" value="1"/>
</dbReference>
<organism evidence="2 3">
    <name type="scientific">Jaapia argillacea MUCL 33604</name>
    <dbReference type="NCBI Taxonomy" id="933084"/>
    <lineage>
        <taxon>Eukaryota</taxon>
        <taxon>Fungi</taxon>
        <taxon>Dikarya</taxon>
        <taxon>Basidiomycota</taxon>
        <taxon>Agaricomycotina</taxon>
        <taxon>Agaricomycetes</taxon>
        <taxon>Agaricomycetidae</taxon>
        <taxon>Jaapiales</taxon>
        <taxon>Jaapiaceae</taxon>
        <taxon>Jaapia</taxon>
    </lineage>
</organism>
<evidence type="ECO:0000259" key="1">
    <source>
        <dbReference type="Pfam" id="PF20411"/>
    </source>
</evidence>